<evidence type="ECO:0000313" key="1">
    <source>
        <dbReference type="EMBL" id="MBM7488996.1"/>
    </source>
</evidence>
<reference evidence="1 2" key="1">
    <citation type="submission" date="2021-01" db="EMBL/GenBank/DDBJ databases">
        <title>Sequencing the genomes of 1000 actinobacteria strains.</title>
        <authorList>
            <person name="Klenk H.-P."/>
        </authorList>
    </citation>
    <scope>NUCLEOTIDE SEQUENCE [LARGE SCALE GENOMIC DNA]</scope>
    <source>
        <strain evidence="1 2">DSM 100204</strain>
    </source>
</reference>
<sequence>MVRRRCWRDRWHRPAPRIAQRHACKCAAHRCEALWMSLLEPAAVPSSETSIPRGMP</sequence>
<keyword evidence="2" id="KW-1185">Reference proteome</keyword>
<proteinExistence type="predicted"/>
<gene>
    <name evidence="1" type="ORF">JOD64_000218</name>
</gene>
<dbReference type="EMBL" id="JAFBBP010000001">
    <property type="protein sequence ID" value="MBM7488996.1"/>
    <property type="molecule type" value="Genomic_DNA"/>
</dbReference>
<organism evidence="1 2">
    <name type="scientific">Micromonospora luteifusca</name>
    <dbReference type="NCBI Taxonomy" id="709860"/>
    <lineage>
        <taxon>Bacteria</taxon>
        <taxon>Bacillati</taxon>
        <taxon>Actinomycetota</taxon>
        <taxon>Actinomycetes</taxon>
        <taxon>Micromonosporales</taxon>
        <taxon>Micromonosporaceae</taxon>
        <taxon>Micromonospora</taxon>
    </lineage>
</organism>
<evidence type="ECO:0000313" key="2">
    <source>
        <dbReference type="Proteomes" id="UP000764837"/>
    </source>
</evidence>
<evidence type="ECO:0008006" key="3">
    <source>
        <dbReference type="Google" id="ProtNLM"/>
    </source>
</evidence>
<accession>A0ABS2LLD4</accession>
<dbReference type="Proteomes" id="UP000764837">
    <property type="component" value="Unassembled WGS sequence"/>
</dbReference>
<protein>
    <recommendedName>
        <fullName evidence="3">SWIM-type domain-containing protein</fullName>
    </recommendedName>
</protein>
<name>A0ABS2LLD4_9ACTN</name>
<comment type="caution">
    <text evidence="1">The sequence shown here is derived from an EMBL/GenBank/DDBJ whole genome shotgun (WGS) entry which is preliminary data.</text>
</comment>